<accession>A0A4S8NL28</accession>
<dbReference type="InterPro" id="IPR029068">
    <property type="entry name" value="Glyas_Bleomycin-R_OHBP_Dase"/>
</dbReference>
<dbReference type="Proteomes" id="UP000307087">
    <property type="component" value="Unassembled WGS sequence"/>
</dbReference>
<reference evidence="2 3" key="1">
    <citation type="journal article" date="2009" name="Int. J. Syst. Evol. Microbiol.">
        <title>Nocardioides caeni sp. nov., isolated from wastewater.</title>
        <authorList>
            <person name="Yoon J.H."/>
            <person name="Kang S.J."/>
            <person name="Park S."/>
            <person name="Kim W."/>
            <person name="Oh T.K."/>
        </authorList>
    </citation>
    <scope>NUCLEOTIDE SEQUENCE [LARGE SCALE GENOMIC DNA]</scope>
    <source>
        <strain evidence="2 3">DSM 23134</strain>
    </source>
</reference>
<dbReference type="AlphaFoldDB" id="A0A4S8NL28"/>
<evidence type="ECO:0000313" key="2">
    <source>
        <dbReference type="EMBL" id="THV15889.1"/>
    </source>
</evidence>
<dbReference type="PROSITE" id="PS51819">
    <property type="entry name" value="VOC"/>
    <property type="match status" value="1"/>
</dbReference>
<dbReference type="Pfam" id="PF00903">
    <property type="entry name" value="Glyoxalase"/>
    <property type="match status" value="1"/>
</dbReference>
<comment type="caution">
    <text evidence="2">The sequence shown here is derived from an EMBL/GenBank/DDBJ whole genome shotgun (WGS) entry which is preliminary data.</text>
</comment>
<protein>
    <submittedName>
        <fullName evidence="2">VOC family protein</fullName>
    </submittedName>
</protein>
<evidence type="ECO:0000313" key="3">
    <source>
        <dbReference type="Proteomes" id="UP000307087"/>
    </source>
</evidence>
<dbReference type="InterPro" id="IPR004360">
    <property type="entry name" value="Glyas_Fos-R_dOase_dom"/>
</dbReference>
<dbReference type="RefSeq" id="WP_136561984.1">
    <property type="nucleotide sequence ID" value="NZ_BAABLS010000010.1"/>
</dbReference>
<dbReference type="Gene3D" id="3.10.180.10">
    <property type="entry name" value="2,3-Dihydroxybiphenyl 1,2-Dioxygenase, domain 1"/>
    <property type="match status" value="1"/>
</dbReference>
<dbReference type="InterPro" id="IPR037523">
    <property type="entry name" value="VOC_core"/>
</dbReference>
<evidence type="ECO:0000259" key="1">
    <source>
        <dbReference type="PROSITE" id="PS51819"/>
    </source>
</evidence>
<keyword evidence="3" id="KW-1185">Reference proteome</keyword>
<gene>
    <name evidence="2" type="ORF">E9934_06015</name>
</gene>
<feature type="domain" description="VOC" evidence="1">
    <location>
        <begin position="8"/>
        <end position="117"/>
    </location>
</feature>
<dbReference type="SUPFAM" id="SSF54593">
    <property type="entry name" value="Glyoxalase/Bleomycin resistance protein/Dihydroxybiphenyl dioxygenase"/>
    <property type="match status" value="1"/>
</dbReference>
<dbReference type="OrthoDB" id="2453533at2"/>
<dbReference type="EMBL" id="STGW01000003">
    <property type="protein sequence ID" value="THV15889.1"/>
    <property type="molecule type" value="Genomic_DNA"/>
</dbReference>
<proteinExistence type="predicted"/>
<name>A0A4S8NL28_9ACTN</name>
<organism evidence="2 3">
    <name type="scientific">Nocardioides caeni</name>
    <dbReference type="NCBI Taxonomy" id="574700"/>
    <lineage>
        <taxon>Bacteria</taxon>
        <taxon>Bacillati</taxon>
        <taxon>Actinomycetota</taxon>
        <taxon>Actinomycetes</taxon>
        <taxon>Propionibacteriales</taxon>
        <taxon>Nocardioidaceae</taxon>
        <taxon>Nocardioides</taxon>
    </lineage>
</organism>
<sequence>MGDFLADGVELFAGVCVRDYAQALPWYEALLGGPPTFRAHDTEAVWELAPHRWLVVEQRPERAGHATQTVFVDDLDARVAAASERGVEPADQETYGDGVRKVIFRDTDGNEIGFGGNPVTDPGAAD</sequence>